<evidence type="ECO:0000313" key="5">
    <source>
        <dbReference type="Proteomes" id="UP000800035"/>
    </source>
</evidence>
<dbReference type="PROSITE" id="PS50089">
    <property type="entry name" value="ZF_RING_2"/>
    <property type="match status" value="1"/>
</dbReference>
<accession>A0A6A5TWB2</accession>
<name>A0A6A5TWB2_9PLEO</name>
<protein>
    <recommendedName>
        <fullName evidence="3">RING-type domain-containing protein</fullName>
    </recommendedName>
</protein>
<keyword evidence="1" id="KW-0862">Zinc</keyword>
<evidence type="ECO:0000256" key="2">
    <source>
        <dbReference type="SAM" id="MobiDB-lite"/>
    </source>
</evidence>
<feature type="region of interest" description="Disordered" evidence="2">
    <location>
        <begin position="15"/>
        <end position="34"/>
    </location>
</feature>
<keyword evidence="5" id="KW-1185">Reference proteome</keyword>
<gene>
    <name evidence="4" type="ORF">CC80DRAFT_547648</name>
</gene>
<keyword evidence="1" id="KW-0863">Zinc-finger</keyword>
<sequence>MTDWRRAIQRRLHEQDVTVDTPPQVLYPSSPERPTIHVDRTLQRANRRQAPPPVPATRAQPPRPTIQLSYARTLKDFCANHVRSLLPTDPLYPSPGTMCPICQGIYSASHPPVVIIELQGCRGHVFGYGCLRKWIASGRKSGNKCPLCRSKWFNMRAIELREVARTWARIEKEEDDAVRRDEEAFGATVERQNEVADGYAKIILKSIFVGAFGWVMARVWG</sequence>
<evidence type="ECO:0000313" key="4">
    <source>
        <dbReference type="EMBL" id="KAF1956935.1"/>
    </source>
</evidence>
<dbReference type="Pfam" id="PF13639">
    <property type="entry name" value="zf-RING_2"/>
    <property type="match status" value="1"/>
</dbReference>
<keyword evidence="1" id="KW-0479">Metal-binding</keyword>
<dbReference type="GO" id="GO:0008270">
    <property type="term" value="F:zinc ion binding"/>
    <property type="evidence" value="ECO:0007669"/>
    <property type="project" value="UniProtKB-KW"/>
</dbReference>
<feature type="domain" description="RING-type" evidence="3">
    <location>
        <begin position="99"/>
        <end position="149"/>
    </location>
</feature>
<evidence type="ECO:0000259" key="3">
    <source>
        <dbReference type="PROSITE" id="PS50089"/>
    </source>
</evidence>
<feature type="region of interest" description="Disordered" evidence="2">
    <location>
        <begin position="43"/>
        <end position="62"/>
    </location>
</feature>
<dbReference type="OrthoDB" id="3800767at2759"/>
<dbReference type="InterPro" id="IPR013083">
    <property type="entry name" value="Znf_RING/FYVE/PHD"/>
</dbReference>
<reference evidence="4" key="1">
    <citation type="journal article" date="2020" name="Stud. Mycol.">
        <title>101 Dothideomycetes genomes: a test case for predicting lifestyles and emergence of pathogens.</title>
        <authorList>
            <person name="Haridas S."/>
            <person name="Albert R."/>
            <person name="Binder M."/>
            <person name="Bloem J."/>
            <person name="Labutti K."/>
            <person name="Salamov A."/>
            <person name="Andreopoulos B."/>
            <person name="Baker S."/>
            <person name="Barry K."/>
            <person name="Bills G."/>
            <person name="Bluhm B."/>
            <person name="Cannon C."/>
            <person name="Castanera R."/>
            <person name="Culley D."/>
            <person name="Daum C."/>
            <person name="Ezra D."/>
            <person name="Gonzalez J."/>
            <person name="Henrissat B."/>
            <person name="Kuo A."/>
            <person name="Liang C."/>
            <person name="Lipzen A."/>
            <person name="Lutzoni F."/>
            <person name="Magnuson J."/>
            <person name="Mondo S."/>
            <person name="Nolan M."/>
            <person name="Ohm R."/>
            <person name="Pangilinan J."/>
            <person name="Park H.-J."/>
            <person name="Ramirez L."/>
            <person name="Alfaro M."/>
            <person name="Sun H."/>
            <person name="Tritt A."/>
            <person name="Yoshinaga Y."/>
            <person name="Zwiers L.-H."/>
            <person name="Turgeon B."/>
            <person name="Goodwin S."/>
            <person name="Spatafora J."/>
            <person name="Crous P."/>
            <person name="Grigoriev I."/>
        </authorList>
    </citation>
    <scope>NUCLEOTIDE SEQUENCE</scope>
    <source>
        <strain evidence="4">CBS 675.92</strain>
    </source>
</reference>
<dbReference type="EMBL" id="ML976990">
    <property type="protein sequence ID" value="KAF1956935.1"/>
    <property type="molecule type" value="Genomic_DNA"/>
</dbReference>
<dbReference type="SUPFAM" id="SSF57850">
    <property type="entry name" value="RING/U-box"/>
    <property type="match status" value="1"/>
</dbReference>
<dbReference type="AlphaFoldDB" id="A0A6A5TWB2"/>
<dbReference type="InterPro" id="IPR001841">
    <property type="entry name" value="Znf_RING"/>
</dbReference>
<organism evidence="4 5">
    <name type="scientific">Byssothecium circinans</name>
    <dbReference type="NCBI Taxonomy" id="147558"/>
    <lineage>
        <taxon>Eukaryota</taxon>
        <taxon>Fungi</taxon>
        <taxon>Dikarya</taxon>
        <taxon>Ascomycota</taxon>
        <taxon>Pezizomycotina</taxon>
        <taxon>Dothideomycetes</taxon>
        <taxon>Pleosporomycetidae</taxon>
        <taxon>Pleosporales</taxon>
        <taxon>Massarineae</taxon>
        <taxon>Massarinaceae</taxon>
        <taxon>Byssothecium</taxon>
    </lineage>
</organism>
<dbReference type="Gene3D" id="3.30.40.10">
    <property type="entry name" value="Zinc/RING finger domain, C3HC4 (zinc finger)"/>
    <property type="match status" value="1"/>
</dbReference>
<proteinExistence type="predicted"/>
<evidence type="ECO:0000256" key="1">
    <source>
        <dbReference type="PROSITE-ProRule" id="PRU00175"/>
    </source>
</evidence>
<dbReference type="Proteomes" id="UP000800035">
    <property type="component" value="Unassembled WGS sequence"/>
</dbReference>